<evidence type="ECO:0000313" key="6">
    <source>
        <dbReference type="Proteomes" id="UP000694552"/>
    </source>
</evidence>
<keyword evidence="6" id="KW-1185">Reference proteome</keyword>
<evidence type="ECO:0000313" key="5">
    <source>
        <dbReference type="Ensembl" id="ENSOSUP00000012454.1"/>
    </source>
</evidence>
<comment type="subcellular location">
    <subcellularLocation>
        <location evidence="3">Membrane</location>
        <location evidence="3">Coated pit</location>
    </subcellularLocation>
</comment>
<dbReference type="PANTHER" id="PTHR23065">
    <property type="entry name" value="PROLINE-SERINE-THREONINE PHOSPHATASE INTERACTING PROTEIN 1"/>
    <property type="match status" value="1"/>
</dbReference>
<dbReference type="Pfam" id="PF10291">
    <property type="entry name" value="muHD"/>
    <property type="match status" value="1"/>
</dbReference>
<protein>
    <recommendedName>
        <fullName evidence="4">Muniscin C-terminal domain-containing protein</fullName>
    </recommendedName>
</protein>
<keyword evidence="1" id="KW-0254">Endocytosis</keyword>
<feature type="domain" description="Muniscin C-terminal" evidence="4">
    <location>
        <begin position="1"/>
        <end position="88"/>
    </location>
</feature>
<dbReference type="AlphaFoldDB" id="A0A8C8EAQ0"/>
<keyword evidence="2" id="KW-0168">Coated pit</keyword>
<evidence type="ECO:0000256" key="2">
    <source>
        <dbReference type="ARBA" id="ARBA00023176"/>
    </source>
</evidence>
<proteinExistence type="predicted"/>
<evidence type="ECO:0000256" key="1">
    <source>
        <dbReference type="ARBA" id="ARBA00022583"/>
    </source>
</evidence>
<keyword evidence="2" id="KW-0472">Membrane</keyword>
<reference evidence="5" key="1">
    <citation type="submission" date="2025-08" db="UniProtKB">
        <authorList>
            <consortium name="Ensembl"/>
        </authorList>
    </citation>
    <scope>IDENTIFICATION</scope>
</reference>
<name>A0A8C8EAQ0_9STRI</name>
<evidence type="ECO:0000256" key="3">
    <source>
        <dbReference type="ARBA" id="ARBA00037878"/>
    </source>
</evidence>
<dbReference type="PANTHER" id="PTHR23065:SF6">
    <property type="entry name" value="F-BAR DOMAIN ONLY PROTEIN 1"/>
    <property type="match status" value="1"/>
</dbReference>
<dbReference type="Proteomes" id="UP000694552">
    <property type="component" value="Unplaced"/>
</dbReference>
<evidence type="ECO:0000259" key="4">
    <source>
        <dbReference type="Pfam" id="PF10291"/>
    </source>
</evidence>
<reference evidence="5" key="2">
    <citation type="submission" date="2025-09" db="UniProtKB">
        <authorList>
            <consortium name="Ensembl"/>
        </authorList>
    </citation>
    <scope>IDENTIFICATION</scope>
</reference>
<dbReference type="Ensembl" id="ENSOSUT00000012883.1">
    <property type="protein sequence ID" value="ENSOSUP00000012454.1"/>
    <property type="gene ID" value="ENSOSUG00000008993.1"/>
</dbReference>
<organism evidence="5 6">
    <name type="scientific">Otus sunia</name>
    <name type="common">Oriental scops-owl</name>
    <dbReference type="NCBI Taxonomy" id="257818"/>
    <lineage>
        <taxon>Eukaryota</taxon>
        <taxon>Metazoa</taxon>
        <taxon>Chordata</taxon>
        <taxon>Craniata</taxon>
        <taxon>Vertebrata</taxon>
        <taxon>Euteleostomi</taxon>
        <taxon>Archelosauria</taxon>
        <taxon>Archosauria</taxon>
        <taxon>Dinosauria</taxon>
        <taxon>Saurischia</taxon>
        <taxon>Theropoda</taxon>
        <taxon>Coelurosauria</taxon>
        <taxon>Aves</taxon>
        <taxon>Neognathae</taxon>
        <taxon>Neoaves</taxon>
        <taxon>Telluraves</taxon>
        <taxon>Strigiformes</taxon>
        <taxon>Strigidae</taxon>
        <taxon>Otus</taxon>
    </lineage>
</organism>
<dbReference type="InterPro" id="IPR018808">
    <property type="entry name" value="Muniscin_C"/>
</dbReference>
<sequence length="163" mass="17064">MNMAALTGHLQKQAEQSPAASYYNVALLKYQFSRLGSGAAPLRLCVRWDCSPGATRVSVDYGYNAGALALPVPLANVHVLLPVDEPVANLGWQRAWGNGGCGRLSASWEPLGGPSKPSPVAAQFSSEGSTLSGVEVELASAGYRMSLVKKRFATGTAALATEQ</sequence>
<accession>A0A8C8EAQ0</accession>